<reference evidence="1" key="1">
    <citation type="submission" date="2020-01" db="EMBL/GenBank/DDBJ databases">
        <authorList>
            <person name="Meier V. D."/>
            <person name="Meier V D."/>
        </authorList>
    </citation>
    <scope>NUCLEOTIDE SEQUENCE</scope>
    <source>
        <strain evidence="1">HLG_WM_MAG_05</strain>
    </source>
</reference>
<dbReference type="AlphaFoldDB" id="A0A6S6SPC0"/>
<protein>
    <submittedName>
        <fullName evidence="1">Uncharacterized protein</fullName>
    </submittedName>
</protein>
<gene>
    <name evidence="1" type="ORF">HELGO_WM13026</name>
</gene>
<proteinExistence type="predicted"/>
<evidence type="ECO:0000313" key="1">
    <source>
        <dbReference type="EMBL" id="CAA6807297.1"/>
    </source>
</evidence>
<organism evidence="1">
    <name type="scientific">uncultured Sulfurovum sp</name>
    <dbReference type="NCBI Taxonomy" id="269237"/>
    <lineage>
        <taxon>Bacteria</taxon>
        <taxon>Pseudomonadati</taxon>
        <taxon>Campylobacterota</taxon>
        <taxon>Epsilonproteobacteria</taxon>
        <taxon>Campylobacterales</taxon>
        <taxon>Sulfurovaceae</taxon>
        <taxon>Sulfurovum</taxon>
        <taxon>environmental samples</taxon>
    </lineage>
</organism>
<accession>A0A6S6SPC0</accession>
<dbReference type="EMBL" id="CACVAU010000025">
    <property type="protein sequence ID" value="CAA6807297.1"/>
    <property type="molecule type" value="Genomic_DNA"/>
</dbReference>
<name>A0A6S6SPC0_9BACT</name>
<sequence>MITIYLRNGTIINASKTQPPSFQNPITLVNIGKFIKARRTEQGLSTNDYAILDSFPLSKWECIRELNLKYMLQ</sequence>